<proteinExistence type="predicted"/>
<dbReference type="KEGG" id="malk:MalAC0309_1559"/>
<accession>A0A0U4WX85</accession>
<evidence type="ECO:0000313" key="2">
    <source>
        <dbReference type="Proteomes" id="UP000218965"/>
    </source>
</evidence>
<name>A0A0U4WX85_9MICO</name>
<dbReference type="AlphaFoldDB" id="A0A0U4WX85"/>
<gene>
    <name evidence="1" type="ORF">MalAC0309_1559</name>
</gene>
<reference evidence="2" key="1">
    <citation type="submission" date="2015-12" db="EMBL/GenBank/DDBJ databases">
        <authorList>
            <person name="Shamseldin A."/>
            <person name="Moawad H."/>
            <person name="Abd El-Rahim W.M."/>
            <person name="Sadowsky M.J."/>
        </authorList>
    </citation>
    <scope>NUCLEOTIDE SEQUENCE [LARGE SCALE GENOMIC DNA]</scope>
    <source>
        <strain evidence="2">JAM AC0309</strain>
    </source>
</reference>
<protein>
    <submittedName>
        <fullName evidence="1">Uncharacterized protein</fullName>
    </submittedName>
</protein>
<dbReference type="EMBL" id="AP017315">
    <property type="protein sequence ID" value="BAU32410.1"/>
    <property type="molecule type" value="Genomic_DNA"/>
</dbReference>
<dbReference type="Proteomes" id="UP000218965">
    <property type="component" value="Chromosome"/>
</dbReference>
<organism evidence="1 2">
    <name type="scientific">Microcella alkaliphila</name>
    <dbReference type="NCBI Taxonomy" id="279828"/>
    <lineage>
        <taxon>Bacteria</taxon>
        <taxon>Bacillati</taxon>
        <taxon>Actinomycetota</taxon>
        <taxon>Actinomycetes</taxon>
        <taxon>Micrococcales</taxon>
        <taxon>Microbacteriaceae</taxon>
        <taxon>Microcella</taxon>
    </lineage>
</organism>
<evidence type="ECO:0000313" key="1">
    <source>
        <dbReference type="EMBL" id="BAU32410.1"/>
    </source>
</evidence>
<sequence length="67" mass="6903">MPSTRTGNPGRSRLGAVHFFLGVIDTVSGSATSDEGAAIDAARHVAVAASRACNRRVEVRPLLGLAD</sequence>
<reference evidence="1 2" key="2">
    <citation type="submission" date="2016-01" db="EMBL/GenBank/DDBJ databases">
        <title>Microcella alkaliphila JAM AC0309 whole genome shotgun sequence.</title>
        <authorList>
            <person name="Kurata A."/>
            <person name="Hirose Y."/>
            <person name="Kishimoto N."/>
            <person name="Kobayashi T."/>
        </authorList>
    </citation>
    <scope>NUCLEOTIDE SEQUENCE [LARGE SCALE GENOMIC DNA]</scope>
    <source>
        <strain evidence="1 2">JAM AC0309</strain>
    </source>
</reference>